<reference evidence="1 3" key="1">
    <citation type="submission" date="2023-07" db="EMBL/GenBank/DDBJ databases">
        <title>Sorghum-associated microbial communities from plants grown in Nebraska, USA.</title>
        <authorList>
            <person name="Schachtman D."/>
        </authorList>
    </citation>
    <scope>NUCLEOTIDE SEQUENCE</scope>
    <source>
        <strain evidence="1">DS1006</strain>
        <strain evidence="2 3">DS1016</strain>
    </source>
</reference>
<gene>
    <name evidence="1" type="ORF">J2S90_000033</name>
    <name evidence="2" type="ORF">J2S93_001670</name>
</gene>
<accession>A0AAW8DEK0</accession>
<evidence type="ECO:0000313" key="2">
    <source>
        <dbReference type="EMBL" id="MDQ0180254.1"/>
    </source>
</evidence>
<comment type="caution">
    <text evidence="1">The sequence shown here is derived from an EMBL/GenBank/DDBJ whole genome shotgun (WGS) entry which is preliminary data.</text>
</comment>
<dbReference type="Proteomes" id="UP001230951">
    <property type="component" value="Unassembled WGS sequence"/>
</dbReference>
<evidence type="ECO:0000313" key="1">
    <source>
        <dbReference type="EMBL" id="MDP9903093.1"/>
    </source>
</evidence>
<dbReference type="AlphaFoldDB" id="A0AAW8DEK0"/>
<dbReference type="Proteomes" id="UP001242995">
    <property type="component" value="Unassembled WGS sequence"/>
</dbReference>
<proteinExistence type="predicted"/>
<organism evidence="1 4">
    <name type="scientific">Arthrobacter bambusae</name>
    <dbReference type="NCBI Taxonomy" id="1338426"/>
    <lineage>
        <taxon>Bacteria</taxon>
        <taxon>Bacillati</taxon>
        <taxon>Actinomycetota</taxon>
        <taxon>Actinomycetes</taxon>
        <taxon>Micrococcales</taxon>
        <taxon>Micrococcaceae</taxon>
        <taxon>Arthrobacter</taxon>
    </lineage>
</organism>
<sequence>MTPPVQPGHLHGPHGISFDARAARLTASWTHGPSTESRLGCLPGQRAVQQLFRRWPFVPSRELERIRRVLLHCDEIAHPATTRSLSEPAHTLLDLVTAELERRREPGHHQPLNQGQAAADCPDIGQHTIVEEFSDGRTLELFTDNRGDFHVLSLPKPAAGEPT</sequence>
<keyword evidence="3" id="KW-1185">Reference proteome</keyword>
<dbReference type="EMBL" id="JAUSTF010000002">
    <property type="protein sequence ID" value="MDQ0180254.1"/>
    <property type="molecule type" value="Genomic_DNA"/>
</dbReference>
<evidence type="ECO:0000313" key="4">
    <source>
        <dbReference type="Proteomes" id="UP001242995"/>
    </source>
</evidence>
<dbReference type="EMBL" id="JAUSRG010000001">
    <property type="protein sequence ID" value="MDP9903093.1"/>
    <property type="molecule type" value="Genomic_DNA"/>
</dbReference>
<dbReference type="RefSeq" id="WP_306958678.1">
    <property type="nucleotide sequence ID" value="NZ_JAUSRG010000001.1"/>
</dbReference>
<name>A0AAW8DEK0_9MICC</name>
<protein>
    <submittedName>
        <fullName evidence="1">Uncharacterized protein</fullName>
    </submittedName>
</protein>
<evidence type="ECO:0000313" key="3">
    <source>
        <dbReference type="Proteomes" id="UP001230951"/>
    </source>
</evidence>